<protein>
    <submittedName>
        <fullName evidence="1">Gp42</fullName>
    </submittedName>
</protein>
<dbReference type="Proteomes" id="UP000002363">
    <property type="component" value="Chromosome"/>
</dbReference>
<dbReference type="HOGENOM" id="CLU_212019_0_0_6"/>
<sequence length="56" mass="6861">MQPTTTVKESQLQRRMTTTQALWWRHKGDRERMRMYLNLSRLEVLNQRYFLGGCPF</sequence>
<evidence type="ECO:0000313" key="2">
    <source>
        <dbReference type="Proteomes" id="UP000002363"/>
    </source>
</evidence>
<dbReference type="EMBL" id="CP001918">
    <property type="protein sequence ID" value="ADF63131.1"/>
    <property type="molecule type" value="Genomic_DNA"/>
</dbReference>
<organism evidence="1 2">
    <name type="scientific">Enterobacter cloacae subsp. cloacae (strain ATCC 13047 / DSM 30054 / NBRC 13535 / NCTC 10005 / WDCM 00083 / NCDC 279-56)</name>
    <dbReference type="NCBI Taxonomy" id="716541"/>
    <lineage>
        <taxon>Bacteria</taxon>
        <taxon>Pseudomonadati</taxon>
        <taxon>Pseudomonadota</taxon>
        <taxon>Gammaproteobacteria</taxon>
        <taxon>Enterobacterales</taxon>
        <taxon>Enterobacteriaceae</taxon>
        <taxon>Enterobacter</taxon>
        <taxon>Enterobacter cloacae complex</taxon>
    </lineage>
</organism>
<keyword evidence="2" id="KW-1185">Reference proteome</keyword>
<dbReference type="RefSeq" id="WP_013098078.1">
    <property type="nucleotide sequence ID" value="NC_014121.1"/>
</dbReference>
<evidence type="ECO:0000313" key="1">
    <source>
        <dbReference type="EMBL" id="ADF63131.1"/>
    </source>
</evidence>
<dbReference type="EnsemblBacteria" id="ADF63131">
    <property type="protein sequence ID" value="ADF63131"/>
    <property type="gene ID" value="ECL_03597"/>
</dbReference>
<accession>A0A0H3CPM1</accession>
<reference evidence="1 2" key="1">
    <citation type="journal article" date="2010" name="J. Bacteriol.">
        <title>Complete genome sequence of Enterobacter cloacae subsp. cloacae type strain ATCC 13047.</title>
        <authorList>
            <person name="Ren Y."/>
            <person name="Ren Y."/>
            <person name="Zhou Z."/>
            <person name="Guo X."/>
            <person name="Li Y."/>
            <person name="Feng L."/>
            <person name="Wang L."/>
        </authorList>
    </citation>
    <scope>NUCLEOTIDE SEQUENCE [LARGE SCALE GENOMIC DNA]</scope>
    <source>
        <strain evidence="2">ATCC 13047 / DSM 30054 / NBRC 13535 / NCTC 10005 / WDCM 00083 / NCDC 279-56</strain>
    </source>
</reference>
<dbReference type="KEGG" id="enc:ECL_03597"/>
<gene>
    <name evidence="1" type="ordered locus">ECL_03597</name>
</gene>
<name>A0A0H3CPM1_ENTCC</name>
<dbReference type="STRING" id="716541.ECL_03597"/>
<proteinExistence type="predicted"/>
<dbReference type="AlphaFoldDB" id="A0A0H3CPM1"/>
<dbReference type="PATRIC" id="fig|716541.4.peg.3755"/>